<protein>
    <recommendedName>
        <fullName evidence="3">Ethanolamine utilization protein</fullName>
    </recommendedName>
</protein>
<organism evidence="1 2">
    <name type="scientific">Synergistes jonesii</name>
    <dbReference type="NCBI Taxonomy" id="2754"/>
    <lineage>
        <taxon>Bacteria</taxon>
        <taxon>Thermotogati</taxon>
        <taxon>Synergistota</taxon>
        <taxon>Synergistia</taxon>
        <taxon>Synergistales</taxon>
        <taxon>Synergistaceae</taxon>
        <taxon>Synergistes</taxon>
    </lineage>
</organism>
<keyword evidence="2" id="KW-1185">Reference proteome</keyword>
<reference evidence="1 2" key="1">
    <citation type="submission" date="2014-04" db="EMBL/GenBank/DDBJ databases">
        <title>Draft Genome Sequence of Synergistes jonesii.</title>
        <authorList>
            <person name="Coil D.A."/>
            <person name="Eisen J.A."/>
            <person name="Holland-Moritz H.E."/>
        </authorList>
    </citation>
    <scope>NUCLEOTIDE SEQUENCE [LARGE SCALE GENOMIC DNA]</scope>
    <source>
        <strain evidence="1 2">78-1</strain>
    </source>
</reference>
<sequence length="97" mass="10545">MDYESLIQEVVSRVMSKLAELGKDSQGCGAEADQCCTCCEAPAAVKEKKITKRVLTEKDVIAARNEGATRIVAGENTIITDLAKDYAAAHRVEMVRK</sequence>
<dbReference type="GeneID" id="90983075"/>
<evidence type="ECO:0008006" key="3">
    <source>
        <dbReference type="Google" id="ProtNLM"/>
    </source>
</evidence>
<evidence type="ECO:0000313" key="1">
    <source>
        <dbReference type="EMBL" id="KEJ92740.1"/>
    </source>
</evidence>
<name>A0A073IT38_9BACT</name>
<comment type="caution">
    <text evidence="1">The sequence shown here is derived from an EMBL/GenBank/DDBJ whole genome shotgun (WGS) entry which is preliminary data.</text>
</comment>
<dbReference type="AlphaFoldDB" id="A0A073IT38"/>
<dbReference type="RefSeq" id="WP_037975017.1">
    <property type="nucleotide sequence ID" value="NZ_JAWRIX010000020.1"/>
</dbReference>
<dbReference type="EMBL" id="JMKI01000016">
    <property type="protein sequence ID" value="KEJ92740.1"/>
    <property type="molecule type" value="Genomic_DNA"/>
</dbReference>
<dbReference type="STRING" id="2754.EH55_00760"/>
<gene>
    <name evidence="1" type="ORF">EH55_00760</name>
</gene>
<proteinExistence type="predicted"/>
<accession>A0A073IT38</accession>
<evidence type="ECO:0000313" key="2">
    <source>
        <dbReference type="Proteomes" id="UP000027665"/>
    </source>
</evidence>
<dbReference type="Proteomes" id="UP000027665">
    <property type="component" value="Unassembled WGS sequence"/>
</dbReference>